<dbReference type="EMBL" id="JADGIZ020000084">
    <property type="protein sequence ID" value="KAL2911906.1"/>
    <property type="molecule type" value="Genomic_DNA"/>
</dbReference>
<proteinExistence type="inferred from homology"/>
<dbReference type="CDD" id="cd00501">
    <property type="entry name" value="Peptidase_C15"/>
    <property type="match status" value="1"/>
</dbReference>
<name>A0ABR4MXA7_9FUNG</name>
<dbReference type="InterPro" id="IPR036440">
    <property type="entry name" value="Peptidase_C15-like_sf"/>
</dbReference>
<keyword evidence="7" id="KW-1185">Reference proteome</keyword>
<dbReference type="PANTHER" id="PTHR23402:SF1">
    <property type="entry name" value="PYROGLUTAMYL-PEPTIDASE I"/>
    <property type="match status" value="1"/>
</dbReference>
<comment type="similarity">
    <text evidence="1">Belongs to the peptidase C15 family.</text>
</comment>
<dbReference type="PRINTS" id="PR00706">
    <property type="entry name" value="PYROGLUPTASE"/>
</dbReference>
<keyword evidence="4 6" id="KW-0378">Hydrolase</keyword>
<evidence type="ECO:0000256" key="1">
    <source>
        <dbReference type="ARBA" id="ARBA00006641"/>
    </source>
</evidence>
<evidence type="ECO:0000313" key="7">
    <source>
        <dbReference type="Proteomes" id="UP001527925"/>
    </source>
</evidence>
<dbReference type="Proteomes" id="UP001527925">
    <property type="component" value="Unassembled WGS sequence"/>
</dbReference>
<evidence type="ECO:0000256" key="3">
    <source>
        <dbReference type="ARBA" id="ARBA00022670"/>
    </source>
</evidence>
<reference evidence="6 7" key="1">
    <citation type="submission" date="2023-09" db="EMBL/GenBank/DDBJ databases">
        <title>Pangenome analysis of Batrachochytrium dendrobatidis and related Chytrids.</title>
        <authorList>
            <person name="Yacoub M.N."/>
            <person name="Stajich J.E."/>
            <person name="James T.Y."/>
        </authorList>
    </citation>
    <scope>NUCLEOTIDE SEQUENCE [LARGE SCALE GENOMIC DNA]</scope>
    <source>
        <strain evidence="6 7">JEL0888</strain>
    </source>
</reference>
<dbReference type="PANTHER" id="PTHR23402">
    <property type="entry name" value="PROTEASE FAMILY C15 PYROGLUTAMYL-PEPTIDASE I-RELATED"/>
    <property type="match status" value="1"/>
</dbReference>
<dbReference type="EC" id="3.4.19.3" evidence="6"/>
<sequence length="194" mass="21181">MTATVLVTGFEPFDQHKAGVNPSWQAVRTLPQHMNGVALVVQEMPVEYAAVKARVPETLAQLRPACVVHVGVGKPGDIRLERLAHNDGYARPDNRGEIPPAGMAVPECQIAELRTSIDVDALLDRMQATGWSVTASTDPGRYLCDFIYFTSLHICSRSGTPCLFVHVPPAGKQYSQEEINSALHQLVGHITKML</sequence>
<keyword evidence="2" id="KW-0963">Cytoplasm</keyword>
<dbReference type="InterPro" id="IPR000816">
    <property type="entry name" value="Peptidase_C15"/>
</dbReference>
<dbReference type="Gene3D" id="3.40.630.20">
    <property type="entry name" value="Peptidase C15, pyroglutamyl peptidase I-like"/>
    <property type="match status" value="1"/>
</dbReference>
<keyword evidence="5" id="KW-0788">Thiol protease</keyword>
<dbReference type="GO" id="GO:0016920">
    <property type="term" value="F:pyroglutamyl-peptidase activity"/>
    <property type="evidence" value="ECO:0007669"/>
    <property type="project" value="UniProtKB-EC"/>
</dbReference>
<dbReference type="Pfam" id="PF01470">
    <property type="entry name" value="Peptidase_C15"/>
    <property type="match status" value="1"/>
</dbReference>
<comment type="caution">
    <text evidence="6">The sequence shown here is derived from an EMBL/GenBank/DDBJ whole genome shotgun (WGS) entry which is preliminary data.</text>
</comment>
<evidence type="ECO:0000256" key="4">
    <source>
        <dbReference type="ARBA" id="ARBA00022801"/>
    </source>
</evidence>
<protein>
    <submittedName>
        <fullName evidence="6">Pyroglutamyl-peptidase 1</fullName>
        <ecNumber evidence="6">3.4.19.3</ecNumber>
    </submittedName>
</protein>
<dbReference type="InterPro" id="IPR016125">
    <property type="entry name" value="Peptidase_C15-like"/>
</dbReference>
<evidence type="ECO:0000256" key="2">
    <source>
        <dbReference type="ARBA" id="ARBA00022490"/>
    </source>
</evidence>
<evidence type="ECO:0000256" key="5">
    <source>
        <dbReference type="ARBA" id="ARBA00022807"/>
    </source>
</evidence>
<dbReference type="SUPFAM" id="SSF53182">
    <property type="entry name" value="Pyrrolidone carboxyl peptidase (pyroglutamate aminopeptidase)"/>
    <property type="match status" value="1"/>
</dbReference>
<accession>A0ABR4MXA7</accession>
<gene>
    <name evidence="6" type="primary">PGPEP1</name>
    <name evidence="6" type="ORF">HK105_208626</name>
</gene>
<keyword evidence="3" id="KW-0645">Protease</keyword>
<evidence type="ECO:0000313" key="6">
    <source>
        <dbReference type="EMBL" id="KAL2911906.1"/>
    </source>
</evidence>
<organism evidence="6 7">
    <name type="scientific">Polyrhizophydium stewartii</name>
    <dbReference type="NCBI Taxonomy" id="2732419"/>
    <lineage>
        <taxon>Eukaryota</taxon>
        <taxon>Fungi</taxon>
        <taxon>Fungi incertae sedis</taxon>
        <taxon>Chytridiomycota</taxon>
        <taxon>Chytridiomycota incertae sedis</taxon>
        <taxon>Chytridiomycetes</taxon>
        <taxon>Rhizophydiales</taxon>
        <taxon>Rhizophydiales incertae sedis</taxon>
        <taxon>Polyrhizophydium</taxon>
    </lineage>
</organism>
<dbReference type="PIRSF" id="PIRSF015592">
    <property type="entry name" value="Prld-crbxl_pptds"/>
    <property type="match status" value="1"/>
</dbReference>